<comment type="similarity">
    <text evidence="1">Belongs to the GSP E family.</text>
</comment>
<proteinExistence type="inferred from homology"/>
<dbReference type="InterPro" id="IPR050921">
    <property type="entry name" value="T4SS_GSP_E_ATPase"/>
</dbReference>
<evidence type="ECO:0000259" key="2">
    <source>
        <dbReference type="Pfam" id="PF00437"/>
    </source>
</evidence>
<protein>
    <submittedName>
        <fullName evidence="3">Twitching mobility protein</fullName>
    </submittedName>
</protein>
<dbReference type="PANTHER" id="PTHR30486">
    <property type="entry name" value="TWITCHING MOTILITY PROTEIN PILT"/>
    <property type="match status" value="1"/>
</dbReference>
<sequence>MTDFMPDFLATVDSPLPQNGGASSAPTESVGTDSMEFAAIIDEKAKSSHKKHHDDDFSDLLNGLPASDYPNLAFITPRYYRDPLIQNPEYIEMCKSDIFMGHQIDILLRIMEQNGKFDDVIFSSGDFTYRKAKKELIKLFHRGLMRNEIEEIIRHMYQQNGDKIINKVLSPGEDYDDAYGFEYDPGENQPTVRFRYRINLSAYQETSGRTGLSLTMRRLTTRPLTHEQLGTSDFIVRNCTPKSGLVCVAGETGSGKSTLCAAIATQIRQDIHNSRLMLTYESPIEYILTEIEGPNPIRQHSVGEFGHFTSFYDGLRNALRRTPEVIYLGESRDRETFITLPKIAESGHMGLTTLHADSIVSIFSRIANEVGGDKDAIIRSIVNTAHLFIVQYLAKNDEEVVPIQETLLFTPEVKSEILSTEGNLLNAIRKAVETHGQTMLSHAKELYESGKILKSTFNHIAETHGADENG</sequence>
<dbReference type="Pfam" id="PF00437">
    <property type="entry name" value="T2SSE"/>
    <property type="match status" value="1"/>
</dbReference>
<gene>
    <name evidence="3" type="primary">pilT</name>
    <name evidence="3" type="ORF">K05K4_50720</name>
</gene>
<dbReference type="SUPFAM" id="SSF52540">
    <property type="entry name" value="P-loop containing nucleoside triphosphate hydrolases"/>
    <property type="match status" value="1"/>
</dbReference>
<evidence type="ECO:0000313" key="3">
    <source>
        <dbReference type="EMBL" id="ARP21774.1"/>
    </source>
</evidence>
<name>A0A1W6U127_VIBAL</name>
<dbReference type="EMBL" id="CP017904">
    <property type="protein sequence ID" value="ARP21774.1"/>
    <property type="molecule type" value="Genomic_DNA"/>
</dbReference>
<dbReference type="AlphaFoldDB" id="A0A1W6U127"/>
<keyword evidence="3" id="KW-0614">Plasmid</keyword>
<feature type="domain" description="Bacterial type II secretion system protein E" evidence="2">
    <location>
        <begin position="235"/>
        <end position="382"/>
    </location>
</feature>
<geneLocation type="plasmid" evidence="3">
    <name>pL289</name>
</geneLocation>
<dbReference type="PANTHER" id="PTHR30486:SF6">
    <property type="entry name" value="TYPE IV PILUS RETRACTATION ATPASE PILT"/>
    <property type="match status" value="1"/>
</dbReference>
<dbReference type="Gene3D" id="3.40.50.300">
    <property type="entry name" value="P-loop containing nucleotide triphosphate hydrolases"/>
    <property type="match status" value="1"/>
</dbReference>
<organism evidence="3">
    <name type="scientific">Vibrio alginolyticus</name>
    <dbReference type="NCBI Taxonomy" id="663"/>
    <lineage>
        <taxon>Bacteria</taxon>
        <taxon>Pseudomonadati</taxon>
        <taxon>Pseudomonadota</taxon>
        <taxon>Gammaproteobacteria</taxon>
        <taxon>Vibrionales</taxon>
        <taxon>Vibrionaceae</taxon>
        <taxon>Vibrio</taxon>
    </lineage>
</organism>
<dbReference type="RefSeq" id="WP_157664656.1">
    <property type="nucleotide sequence ID" value="NZ_CP017893.1"/>
</dbReference>
<dbReference type="InterPro" id="IPR001482">
    <property type="entry name" value="T2SS/T4SS_dom"/>
</dbReference>
<dbReference type="InterPro" id="IPR027417">
    <property type="entry name" value="P-loop_NTPase"/>
</dbReference>
<reference evidence="3" key="1">
    <citation type="submission" date="2016-10" db="EMBL/GenBank/DDBJ databases">
        <title>The High Quality Genome of Vibrio alginolyticus K01M1.</title>
        <authorList>
            <person name="Wendling C."/>
            <person name="Chibani C.M."/>
            <person name="Hertel R."/>
            <person name="Sproer C."/>
            <person name="Bunk B."/>
            <person name="Overmann J."/>
            <person name="Roth O."/>
            <person name="Liesegang H."/>
        </authorList>
    </citation>
    <scope>NUCLEOTIDE SEQUENCE</scope>
    <source>
        <strain evidence="3">K05K4</strain>
        <plasmid evidence="3">pL289</plasmid>
    </source>
</reference>
<evidence type="ECO:0000256" key="1">
    <source>
        <dbReference type="ARBA" id="ARBA00006611"/>
    </source>
</evidence>
<dbReference type="GO" id="GO:0016887">
    <property type="term" value="F:ATP hydrolysis activity"/>
    <property type="evidence" value="ECO:0007669"/>
    <property type="project" value="InterPro"/>
</dbReference>
<accession>A0A1W6U127</accession>